<proteinExistence type="predicted"/>
<sequence length="490" mass="58417">MKLDKYKVGVFFEQKVDGKNEYSKSCTCGHKEVVGYDLDYHERTNVKNKKCTNCDNTRFIHLTKPKQRVNIPYLKPRDVSRRGFRLQRVNLSVYRNKDGDVKWKENMIRVVWFDIFTKQLKVFKNGKHIGRFYLEDELRLFFTGLEHSEIKDLVVAPETQALYDFIWRKLSYKRTRGYYSERRFYVGLMKFVREDYRYLEILASAGYPDVERFYRDYNRWDTYEEINKEATKPKDILKLPKFMLPYFREDDSLSLSNLKQVQLALKKIDGNRFKELVEIIKDESDIGTLCRTLDTLIEIHDTYKYNNLKKLTLYLFREIRMHQGIDSPPHGAQLLRDYIRMSSVLALDYDKYPKSLKKEHDIVQLNYKVQEDELKKAEFKEAVAHADYQFLDYKKKDFSIIPPVEMDDLIKEGNELSHCVASYVTDIVTGKCRILFLRRTEDLETPLGTIEIRGGNIRQARGFANKTLSGNEMKFIREWAKEKELHVNYY</sequence>
<keyword evidence="2" id="KW-1185">Reference proteome</keyword>
<name>A0AAE9CDF8_9CAUD</name>
<dbReference type="EMBL" id="OK499991">
    <property type="protein sequence ID" value="UGO50730.1"/>
    <property type="molecule type" value="Genomic_DNA"/>
</dbReference>
<reference evidence="1" key="1">
    <citation type="submission" date="2021-10" db="EMBL/GenBank/DDBJ databases">
        <authorList>
            <person name="Lavering E.D."/>
            <person name="James R."/>
            <person name="Fairholm J.D."/>
            <person name="Ogilvie B.H."/>
            <person name="Thurgood T.L."/>
            <person name="Robison R.A."/>
            <person name="Grose J.H."/>
        </authorList>
    </citation>
    <scope>NUCLEOTIDE SEQUENCE</scope>
</reference>
<dbReference type="Proteomes" id="UP000827460">
    <property type="component" value="Segment"/>
</dbReference>
<gene>
    <name evidence="1" type="ORF">SOPHRITA_139</name>
</gene>
<evidence type="ECO:0000313" key="1">
    <source>
        <dbReference type="EMBL" id="UGO50730.1"/>
    </source>
</evidence>
<dbReference type="InterPro" id="IPR025586">
    <property type="entry name" value="PcfJ"/>
</dbReference>
<dbReference type="Pfam" id="PF14284">
    <property type="entry name" value="PcfJ"/>
    <property type="match status" value="1"/>
</dbReference>
<evidence type="ECO:0000313" key="2">
    <source>
        <dbReference type="Proteomes" id="UP000827460"/>
    </source>
</evidence>
<organism evidence="1 2">
    <name type="scientific">Bacillus phage vB_BanS_Sophrita</name>
    <dbReference type="NCBI Taxonomy" id="2894790"/>
    <lineage>
        <taxon>Viruses</taxon>
        <taxon>Duplodnaviria</taxon>
        <taxon>Heunggongvirae</taxon>
        <taxon>Uroviricota</taxon>
        <taxon>Caudoviricetes</taxon>
        <taxon>Joanripponvirinae</taxon>
        <taxon>Sophritavirus</taxon>
        <taxon>Sophritavirus sophrita</taxon>
    </lineage>
</organism>
<evidence type="ECO:0008006" key="3">
    <source>
        <dbReference type="Google" id="ProtNLM"/>
    </source>
</evidence>
<accession>A0AAE9CDF8</accession>
<protein>
    <recommendedName>
        <fullName evidence="3">PcfJ-like protein</fullName>
    </recommendedName>
</protein>